<evidence type="ECO:0000256" key="1">
    <source>
        <dbReference type="SAM" id="MobiDB-lite"/>
    </source>
</evidence>
<reference evidence="2" key="1">
    <citation type="submission" date="2022-11" db="EMBL/GenBank/DDBJ databases">
        <title>Centuries of genome instability and evolution in soft-shell clam transmissible cancer (bioRxiv).</title>
        <authorList>
            <person name="Hart S.F.M."/>
            <person name="Yonemitsu M.A."/>
            <person name="Giersch R.M."/>
            <person name="Beal B.F."/>
            <person name="Arriagada G."/>
            <person name="Davis B.W."/>
            <person name="Ostrander E.A."/>
            <person name="Goff S.P."/>
            <person name="Metzger M.J."/>
        </authorList>
    </citation>
    <scope>NUCLEOTIDE SEQUENCE</scope>
    <source>
        <strain evidence="2">MELC-2E11</strain>
        <tissue evidence="2">Siphon/mantle</tissue>
    </source>
</reference>
<feature type="region of interest" description="Disordered" evidence="1">
    <location>
        <begin position="225"/>
        <end position="309"/>
    </location>
</feature>
<gene>
    <name evidence="2" type="ORF">MAR_037017</name>
</gene>
<accession>A0ABY7FRG2</accession>
<protein>
    <submittedName>
        <fullName evidence="2">Uncharacterized protein</fullName>
    </submittedName>
</protein>
<dbReference type="Proteomes" id="UP001164746">
    <property type="component" value="Chromosome 13"/>
</dbReference>
<dbReference type="EMBL" id="CP111024">
    <property type="protein sequence ID" value="WAR23348.1"/>
    <property type="molecule type" value="Genomic_DNA"/>
</dbReference>
<keyword evidence="3" id="KW-1185">Reference proteome</keyword>
<dbReference type="PANTHER" id="PTHR34533:SF3">
    <property type="entry name" value="BICD FAMILY-LIKE CARGO ADAPTER 2"/>
    <property type="match status" value="1"/>
</dbReference>
<dbReference type="PANTHER" id="PTHR34533">
    <property type="entry name" value="TRANSMEMBRANE PROTEIN CCDC163"/>
    <property type="match status" value="1"/>
</dbReference>
<dbReference type="InterPro" id="IPR039284">
    <property type="entry name" value="CCDC159/163"/>
</dbReference>
<evidence type="ECO:0000313" key="2">
    <source>
        <dbReference type="EMBL" id="WAR23348.1"/>
    </source>
</evidence>
<proteinExistence type="predicted"/>
<feature type="compositionally biased region" description="Low complexity" evidence="1">
    <location>
        <begin position="229"/>
        <end position="239"/>
    </location>
</feature>
<organism evidence="2 3">
    <name type="scientific">Mya arenaria</name>
    <name type="common">Soft-shell clam</name>
    <dbReference type="NCBI Taxonomy" id="6604"/>
    <lineage>
        <taxon>Eukaryota</taxon>
        <taxon>Metazoa</taxon>
        <taxon>Spiralia</taxon>
        <taxon>Lophotrochozoa</taxon>
        <taxon>Mollusca</taxon>
        <taxon>Bivalvia</taxon>
        <taxon>Autobranchia</taxon>
        <taxon>Heteroconchia</taxon>
        <taxon>Euheterodonta</taxon>
        <taxon>Imparidentia</taxon>
        <taxon>Neoheterodontei</taxon>
        <taxon>Myida</taxon>
        <taxon>Myoidea</taxon>
        <taxon>Myidae</taxon>
        <taxon>Mya</taxon>
    </lineage>
</organism>
<sequence length="309" mass="34988">MFNGVGKEIQFDIKRYEGKFVESKDSTPMKRSMSISEIPPLSPSLYPVSSLNNSIHMTEFQPERAGDRRTDPGLERRMEQIRREMLGEVQLLQSQLQITSAKGSNLQVSDTQLLSMNRDVLEIKHAFRDELEGSRRDIEILRSRITKLELELAGTMSGRREVERRQDNMDRTLCSLTTTQTKPQIPSSALAMMNTNRQLEKLQINTLRATLSSLQGKIDMLEQSQPLTSSSKISPSSKPVFSNGFSAQFKPDNDLIDDIDLSDGGSSESSDFTEFEQDMPKDKMSRPLRKQTHIIEEEVDTGNDTHQSA</sequence>
<name>A0ABY7FRG2_MYAAR</name>
<evidence type="ECO:0000313" key="3">
    <source>
        <dbReference type="Proteomes" id="UP001164746"/>
    </source>
</evidence>